<dbReference type="EMBL" id="GBXM01082475">
    <property type="protein sequence ID" value="JAH26102.1"/>
    <property type="molecule type" value="Transcribed_RNA"/>
</dbReference>
<reference evidence="1" key="2">
    <citation type="journal article" date="2015" name="Fish Shellfish Immunol.">
        <title>Early steps in the European eel (Anguilla anguilla)-Vibrio vulnificus interaction in the gills: Role of the RtxA13 toxin.</title>
        <authorList>
            <person name="Callol A."/>
            <person name="Pajuelo D."/>
            <person name="Ebbesson L."/>
            <person name="Teles M."/>
            <person name="MacKenzie S."/>
            <person name="Amaro C."/>
        </authorList>
    </citation>
    <scope>NUCLEOTIDE SEQUENCE</scope>
</reference>
<reference evidence="1" key="1">
    <citation type="submission" date="2014-11" db="EMBL/GenBank/DDBJ databases">
        <authorList>
            <person name="Amaro Gonzalez C."/>
        </authorList>
    </citation>
    <scope>NUCLEOTIDE SEQUENCE</scope>
</reference>
<evidence type="ECO:0000313" key="1">
    <source>
        <dbReference type="EMBL" id="JAH26102.1"/>
    </source>
</evidence>
<dbReference type="AlphaFoldDB" id="A0A0E9RBC7"/>
<organism evidence="1">
    <name type="scientific">Anguilla anguilla</name>
    <name type="common">European freshwater eel</name>
    <name type="synonym">Muraena anguilla</name>
    <dbReference type="NCBI Taxonomy" id="7936"/>
    <lineage>
        <taxon>Eukaryota</taxon>
        <taxon>Metazoa</taxon>
        <taxon>Chordata</taxon>
        <taxon>Craniata</taxon>
        <taxon>Vertebrata</taxon>
        <taxon>Euteleostomi</taxon>
        <taxon>Actinopterygii</taxon>
        <taxon>Neopterygii</taxon>
        <taxon>Teleostei</taxon>
        <taxon>Anguilliformes</taxon>
        <taxon>Anguillidae</taxon>
        <taxon>Anguilla</taxon>
    </lineage>
</organism>
<sequence>MTAFDTVLPQVGLSNLLHFNQYHRGDFFRVECFTLSFVFHFNFGLSSIADYLEGPVLHI</sequence>
<protein>
    <submittedName>
        <fullName evidence="1">Uncharacterized protein</fullName>
    </submittedName>
</protein>
<name>A0A0E9RBC7_ANGAN</name>
<proteinExistence type="predicted"/>
<accession>A0A0E9RBC7</accession>